<evidence type="ECO:0000313" key="3">
    <source>
        <dbReference type="EMBL" id="WWC65892.1"/>
    </source>
</evidence>
<sequence length="313" mass="34049">MHKLLFGSRPKSGSEARYSLLPTHEDSGAHVTTYGTIAGASDSASQQTADPNEKVFSFLKQSNNEPSTTYASSLKDIGIFDEPYEVTVLAEELQLCKWRARRRDDLGVNPKSLTTAALEHGIYVDMSPPTSLLSGYAVNASTGRVDGLETAVDETRYVQLSHLVDKHSKADLVAGDWLSKVDSLTFWVEPVSDTGDALSWADHAYLVEMTPQEQASYGGGPLTMSFRNRISTGTRIFSRSSGQTIAKADIQLIAIDETPCTDDPSTEYPEHFIPVQNAFGTKKRVGTTASLRIDISEPPQKGSEAFGEDIHVG</sequence>
<dbReference type="VEuPathDB" id="FungiDB:I303_07162"/>
<dbReference type="RefSeq" id="XP_018260245.1">
    <property type="nucleotide sequence ID" value="XM_018410436.1"/>
</dbReference>
<keyword evidence="4" id="KW-1185">Reference proteome</keyword>
<reference evidence="3" key="3">
    <citation type="submission" date="2024-02" db="EMBL/GenBank/DDBJ databases">
        <title>Comparative genomics of Cryptococcus and Kwoniella reveals pathogenesis evolution and contrasting modes of karyotype evolution via chromosome fusion or intercentromeric recombination.</title>
        <authorList>
            <person name="Coelho M.A."/>
            <person name="David-Palma M."/>
            <person name="Shea T."/>
            <person name="Bowers K."/>
            <person name="McGinley-Smith S."/>
            <person name="Mohammad A.W."/>
            <person name="Gnirke A."/>
            <person name="Yurkov A.M."/>
            <person name="Nowrousian M."/>
            <person name="Sun S."/>
            <person name="Cuomo C.A."/>
            <person name="Heitman J."/>
        </authorList>
    </citation>
    <scope>NUCLEOTIDE SEQUENCE</scope>
    <source>
        <strain evidence="3">CBS 10117</strain>
    </source>
</reference>
<feature type="region of interest" description="Disordered" evidence="1">
    <location>
        <begin position="292"/>
        <end position="313"/>
    </location>
</feature>
<dbReference type="GeneID" id="28970861"/>
<evidence type="ECO:0000256" key="1">
    <source>
        <dbReference type="SAM" id="MobiDB-lite"/>
    </source>
</evidence>
<dbReference type="EMBL" id="KI894035">
    <property type="protein sequence ID" value="OBR82403.1"/>
    <property type="molecule type" value="Genomic_DNA"/>
</dbReference>
<gene>
    <name evidence="2" type="ORF">I303_07162</name>
    <name evidence="3" type="ORF">I303_108514</name>
</gene>
<evidence type="ECO:0000313" key="4">
    <source>
        <dbReference type="Proteomes" id="UP000078595"/>
    </source>
</evidence>
<accession>A0A1A5ZX67</accession>
<name>A0A1A5ZX67_9TREE</name>
<dbReference type="KEGG" id="kdj:28970861"/>
<reference evidence="2" key="1">
    <citation type="submission" date="2013-07" db="EMBL/GenBank/DDBJ databases">
        <title>The Genome Sequence of Cryptococcus dejecticola CBS10117.</title>
        <authorList>
            <consortium name="The Broad Institute Genome Sequencing Platform"/>
            <person name="Cuomo C."/>
            <person name="Litvintseva A."/>
            <person name="Chen Y."/>
            <person name="Heitman J."/>
            <person name="Sun S."/>
            <person name="Springer D."/>
            <person name="Dromer F."/>
            <person name="Young S.K."/>
            <person name="Zeng Q."/>
            <person name="Gargeya S."/>
            <person name="Fitzgerald M."/>
            <person name="Abouelleil A."/>
            <person name="Alvarado L."/>
            <person name="Berlin A.M."/>
            <person name="Chapman S.B."/>
            <person name="Dewar J."/>
            <person name="Goldberg J."/>
            <person name="Griggs A."/>
            <person name="Gujja S."/>
            <person name="Hansen M."/>
            <person name="Howarth C."/>
            <person name="Imamovic A."/>
            <person name="Larimer J."/>
            <person name="McCowan C."/>
            <person name="Murphy C."/>
            <person name="Pearson M."/>
            <person name="Priest M."/>
            <person name="Roberts A."/>
            <person name="Saif S."/>
            <person name="Shea T."/>
            <person name="Sykes S."/>
            <person name="Wortman J."/>
            <person name="Nusbaum C."/>
            <person name="Birren B."/>
        </authorList>
    </citation>
    <scope>NUCLEOTIDE SEQUENCE [LARGE SCALE GENOMIC DNA]</scope>
    <source>
        <strain evidence="2">CBS 10117</strain>
    </source>
</reference>
<proteinExistence type="predicted"/>
<dbReference type="AlphaFoldDB" id="A0A1A5ZX67"/>
<evidence type="ECO:0000313" key="2">
    <source>
        <dbReference type="EMBL" id="OBR82403.1"/>
    </source>
</evidence>
<dbReference type="Proteomes" id="UP000078595">
    <property type="component" value="Chromosome 11"/>
</dbReference>
<dbReference type="EMBL" id="CP144540">
    <property type="protein sequence ID" value="WWC65892.1"/>
    <property type="molecule type" value="Genomic_DNA"/>
</dbReference>
<protein>
    <submittedName>
        <fullName evidence="2">Uncharacterized protein</fullName>
    </submittedName>
</protein>
<organism evidence="2">
    <name type="scientific">Kwoniella dejecticola CBS 10117</name>
    <dbReference type="NCBI Taxonomy" id="1296121"/>
    <lineage>
        <taxon>Eukaryota</taxon>
        <taxon>Fungi</taxon>
        <taxon>Dikarya</taxon>
        <taxon>Basidiomycota</taxon>
        <taxon>Agaricomycotina</taxon>
        <taxon>Tremellomycetes</taxon>
        <taxon>Tremellales</taxon>
        <taxon>Cryptococcaceae</taxon>
        <taxon>Kwoniella</taxon>
    </lineage>
</organism>
<reference evidence="3" key="2">
    <citation type="submission" date="2013-07" db="EMBL/GenBank/DDBJ databases">
        <authorList>
            <consortium name="The Broad Institute Genome Sequencing Platform"/>
            <person name="Cuomo C."/>
            <person name="Litvintseva A."/>
            <person name="Chen Y."/>
            <person name="Heitman J."/>
            <person name="Sun S."/>
            <person name="Springer D."/>
            <person name="Dromer F."/>
            <person name="Young S.K."/>
            <person name="Zeng Q."/>
            <person name="Gargeya S."/>
            <person name="Fitzgerald M."/>
            <person name="Abouelleil A."/>
            <person name="Alvarado L."/>
            <person name="Berlin A.M."/>
            <person name="Chapman S.B."/>
            <person name="Dewar J."/>
            <person name="Goldberg J."/>
            <person name="Griggs A."/>
            <person name="Gujja S."/>
            <person name="Hansen M."/>
            <person name="Howarth C."/>
            <person name="Imamovic A."/>
            <person name="Larimer J."/>
            <person name="McCowan C."/>
            <person name="Murphy C."/>
            <person name="Pearson M."/>
            <person name="Priest M."/>
            <person name="Roberts A."/>
            <person name="Saif S."/>
            <person name="Shea T."/>
            <person name="Sykes S."/>
            <person name="Wortman J."/>
            <person name="Nusbaum C."/>
            <person name="Birren B."/>
        </authorList>
    </citation>
    <scope>NUCLEOTIDE SEQUENCE</scope>
    <source>
        <strain evidence="3">CBS 10117</strain>
    </source>
</reference>